<name>A0A2M4D5G6_ANODA</name>
<dbReference type="EMBL" id="GGFL01008150">
    <property type="protein sequence ID" value="MBW72328.1"/>
    <property type="molecule type" value="Transcribed_RNA"/>
</dbReference>
<proteinExistence type="predicted"/>
<sequence length="144" mass="15309">MSCMRPPADFCVCASVCVCVCSRQTTTHAGQQTGECTNSARSVRENVPQSGYSDCELCGLLALALARLPTTATATTTAAVLTLMADDHSLAVSLSFIARRQPHGAYMQPPPAPGVENNAINVGARREHYCSSCAWCHGTNWGFQ</sequence>
<reference evidence="1" key="1">
    <citation type="submission" date="2018-01" db="EMBL/GenBank/DDBJ databases">
        <title>An insight into the sialome of Amazonian anophelines.</title>
        <authorList>
            <person name="Ribeiro J.M."/>
            <person name="Scarpassa V."/>
            <person name="Calvo E."/>
        </authorList>
    </citation>
    <scope>NUCLEOTIDE SEQUENCE</scope>
</reference>
<accession>A0A2M4D5G6</accession>
<organism evidence="1">
    <name type="scientific">Anopheles darlingi</name>
    <name type="common">Mosquito</name>
    <dbReference type="NCBI Taxonomy" id="43151"/>
    <lineage>
        <taxon>Eukaryota</taxon>
        <taxon>Metazoa</taxon>
        <taxon>Ecdysozoa</taxon>
        <taxon>Arthropoda</taxon>
        <taxon>Hexapoda</taxon>
        <taxon>Insecta</taxon>
        <taxon>Pterygota</taxon>
        <taxon>Neoptera</taxon>
        <taxon>Endopterygota</taxon>
        <taxon>Diptera</taxon>
        <taxon>Nematocera</taxon>
        <taxon>Culicoidea</taxon>
        <taxon>Culicidae</taxon>
        <taxon>Anophelinae</taxon>
        <taxon>Anopheles</taxon>
    </lineage>
</organism>
<dbReference type="AlphaFoldDB" id="A0A2M4D5G6"/>
<protein>
    <submittedName>
        <fullName evidence="1">Putative secreted protein</fullName>
    </submittedName>
</protein>
<evidence type="ECO:0000313" key="1">
    <source>
        <dbReference type="EMBL" id="MBW72328.1"/>
    </source>
</evidence>